<dbReference type="EMBL" id="JAWDKB010000001">
    <property type="protein sequence ID" value="MDV0442958.1"/>
    <property type="molecule type" value="Genomic_DNA"/>
</dbReference>
<sequence length="328" mass="35617">MYPVEVLPDVSNTMKPHRKDSAVSPVIAVLLILAITVACAGVTAAVSLGFADNLQSGKQVGLIVKPADSGGDVLVTIVSGKDVPELTKLEIIDGGAGNAKYQEVKHSDGMKIASFTAGSGYVAENVAFPGNRMVSYTTPVIVKGTFKDGTEVILLNTKLSFSNIIVSPIYGILNDFFVENYDGSVNVSLMDLFLYGQKLSFTHSQFHIIDNNGKEQHGLTITIPKGMLDENIFAKITISKIDKDGNTEVNTNTIGAISNNPSLTMYTVDKEKYENVVVQLDLYDKWDYQEYQKKYNAWKKSGKTEDEPEEPHTVGSQSGTITLTGKGY</sequence>
<dbReference type="InterPro" id="IPR012859">
    <property type="entry name" value="Pilin_N_archaeal"/>
</dbReference>
<proteinExistence type="predicted"/>
<feature type="domain" description="Archaeal Type IV pilin N-terminal" evidence="3">
    <location>
        <begin position="21"/>
        <end position="92"/>
    </location>
</feature>
<organism evidence="4 5">
    <name type="scientific">Methanorbis rubei</name>
    <dbReference type="NCBI Taxonomy" id="3028300"/>
    <lineage>
        <taxon>Archaea</taxon>
        <taxon>Methanobacteriati</taxon>
        <taxon>Methanobacteriota</taxon>
        <taxon>Stenosarchaea group</taxon>
        <taxon>Methanomicrobia</taxon>
        <taxon>Methanomicrobiales</taxon>
        <taxon>Methanocorpusculaceae</taxon>
        <taxon>Methanorbis</taxon>
    </lineage>
</organism>
<name>A0AAE4MFQ5_9EURY</name>
<accession>A0AAE4MFQ5</accession>
<evidence type="ECO:0000256" key="2">
    <source>
        <dbReference type="SAM" id="Phobius"/>
    </source>
</evidence>
<reference evidence="4 5" key="1">
    <citation type="submission" date="2023-06" db="EMBL/GenBank/DDBJ databases">
        <title>Genome sequence of Methancorpusculaceae sp. Cs1.</title>
        <authorList>
            <person name="Protasov E."/>
            <person name="Platt K."/>
            <person name="Poehlein A."/>
            <person name="Daniel R."/>
            <person name="Brune A."/>
        </authorList>
    </citation>
    <scope>NUCLEOTIDE SEQUENCE [LARGE SCALE GENOMIC DNA]</scope>
    <source>
        <strain evidence="4 5">Cs1</strain>
    </source>
</reference>
<keyword evidence="2" id="KW-0472">Membrane</keyword>
<evidence type="ECO:0000313" key="5">
    <source>
        <dbReference type="Proteomes" id="UP001283212"/>
    </source>
</evidence>
<feature type="compositionally biased region" description="Polar residues" evidence="1">
    <location>
        <begin position="314"/>
        <end position="328"/>
    </location>
</feature>
<dbReference type="Pfam" id="PF07790">
    <property type="entry name" value="Pilin_N"/>
    <property type="match status" value="1"/>
</dbReference>
<dbReference type="AlphaFoldDB" id="A0AAE4MFQ5"/>
<dbReference type="RefSeq" id="WP_338095488.1">
    <property type="nucleotide sequence ID" value="NZ_JAWDKB010000001.1"/>
</dbReference>
<gene>
    <name evidence="4" type="ORF">McpCs1_03220</name>
</gene>
<keyword evidence="2" id="KW-0812">Transmembrane</keyword>
<feature type="transmembrane region" description="Helical" evidence="2">
    <location>
        <begin position="26"/>
        <end position="51"/>
    </location>
</feature>
<keyword evidence="2" id="KW-1133">Transmembrane helix</keyword>
<feature type="region of interest" description="Disordered" evidence="1">
    <location>
        <begin position="301"/>
        <end position="328"/>
    </location>
</feature>
<keyword evidence="5" id="KW-1185">Reference proteome</keyword>
<protein>
    <recommendedName>
        <fullName evidence="3">Archaeal Type IV pilin N-terminal domain-containing protein</fullName>
    </recommendedName>
</protein>
<comment type="caution">
    <text evidence="4">The sequence shown here is derived from an EMBL/GenBank/DDBJ whole genome shotgun (WGS) entry which is preliminary data.</text>
</comment>
<dbReference type="Proteomes" id="UP001283212">
    <property type="component" value="Unassembled WGS sequence"/>
</dbReference>
<evidence type="ECO:0000259" key="3">
    <source>
        <dbReference type="Pfam" id="PF07790"/>
    </source>
</evidence>
<evidence type="ECO:0000313" key="4">
    <source>
        <dbReference type="EMBL" id="MDV0442958.1"/>
    </source>
</evidence>
<evidence type="ECO:0000256" key="1">
    <source>
        <dbReference type="SAM" id="MobiDB-lite"/>
    </source>
</evidence>